<proteinExistence type="predicted"/>
<keyword evidence="2" id="KW-0472">Membrane</keyword>
<dbReference type="PATRIC" id="fig|263475.3.peg.4777"/>
<protein>
    <recommendedName>
        <fullName evidence="5">Secreted protein</fullName>
    </recommendedName>
</protein>
<evidence type="ECO:0008006" key="5">
    <source>
        <dbReference type="Google" id="ProtNLM"/>
    </source>
</evidence>
<gene>
    <name evidence="3" type="ORF">AMD00_17395</name>
</gene>
<dbReference type="RefSeq" id="WP_083446270.1">
    <property type="nucleotide sequence ID" value="NZ_LILB01000005.1"/>
</dbReference>
<evidence type="ECO:0000313" key="3">
    <source>
        <dbReference type="EMBL" id="KOO50065.1"/>
    </source>
</evidence>
<feature type="region of interest" description="Disordered" evidence="1">
    <location>
        <begin position="34"/>
        <end position="62"/>
    </location>
</feature>
<dbReference type="GeneID" id="301137869"/>
<name>A0A0M0LG59_9BACL</name>
<keyword evidence="2" id="KW-0812">Transmembrane</keyword>
<feature type="compositionally biased region" description="Basic and acidic residues" evidence="1">
    <location>
        <begin position="34"/>
        <end position="56"/>
    </location>
</feature>
<keyword evidence="2" id="KW-1133">Transmembrane helix</keyword>
<sequence length="271" mass="30808">MKRSTATWAISAIVYLGIIIIGYSVYANMNPKTEVTDDHNSKKSDQHNSKNEHTDHEESDMSEVIPKVAYANGITTVELKDKNNNAPELDVSHEKLMHLIVVSSDLEEYHHFHPEEANEGIYQNKFDLVDSSYKAFVDIKPKGLSYSVQPIEFHVGKIHQKNNGNNLVVDKNFTKTINNQPVELKTTEFDVNKEITLDFDLKGAKPEPYLGALGHVVILDENAENFIHVHPVSDDQTVFKTEFTKPGVYKMWAEFKFGEQVNAYPFVIEVK</sequence>
<comment type="caution">
    <text evidence="3">The sequence shown here is derived from an EMBL/GenBank/DDBJ whole genome shotgun (WGS) entry which is preliminary data.</text>
</comment>
<organism evidence="3 4">
    <name type="scientific">Viridibacillus arvi</name>
    <dbReference type="NCBI Taxonomy" id="263475"/>
    <lineage>
        <taxon>Bacteria</taxon>
        <taxon>Bacillati</taxon>
        <taxon>Bacillota</taxon>
        <taxon>Bacilli</taxon>
        <taxon>Bacillales</taxon>
        <taxon>Caryophanaceae</taxon>
        <taxon>Viridibacillus</taxon>
    </lineage>
</organism>
<dbReference type="STRING" id="263475.AMD00_17395"/>
<reference evidence="4" key="1">
    <citation type="submission" date="2015-08" db="EMBL/GenBank/DDBJ databases">
        <title>Fjat-10028 dsm 16317.</title>
        <authorList>
            <person name="Liu B."/>
            <person name="Wang J."/>
            <person name="Zhu Y."/>
            <person name="Liu G."/>
            <person name="Chen Q."/>
            <person name="Chen Z."/>
            <person name="Lan J."/>
            <person name="Che J."/>
            <person name="Ge C."/>
            <person name="Shi H."/>
            <person name="Pan Z."/>
            <person name="Liu X."/>
        </authorList>
    </citation>
    <scope>NUCLEOTIDE SEQUENCE [LARGE SCALE GENOMIC DNA]</scope>
    <source>
        <strain evidence="4">DSM 16317</strain>
    </source>
</reference>
<evidence type="ECO:0000256" key="1">
    <source>
        <dbReference type="SAM" id="MobiDB-lite"/>
    </source>
</evidence>
<accession>A0A0M0LG59</accession>
<feature type="transmembrane region" description="Helical" evidence="2">
    <location>
        <begin position="6"/>
        <end position="26"/>
    </location>
</feature>
<dbReference type="EMBL" id="LILB01000005">
    <property type="protein sequence ID" value="KOO50065.1"/>
    <property type="molecule type" value="Genomic_DNA"/>
</dbReference>
<dbReference type="AlphaFoldDB" id="A0A0M0LG59"/>
<evidence type="ECO:0000313" key="4">
    <source>
        <dbReference type="Proteomes" id="UP000036867"/>
    </source>
</evidence>
<evidence type="ECO:0000256" key="2">
    <source>
        <dbReference type="SAM" id="Phobius"/>
    </source>
</evidence>
<dbReference type="Proteomes" id="UP000036867">
    <property type="component" value="Unassembled WGS sequence"/>
</dbReference>
<keyword evidence="4" id="KW-1185">Reference proteome</keyword>
<dbReference type="OrthoDB" id="128043at2"/>